<evidence type="ECO:0000313" key="3">
    <source>
        <dbReference type="EMBL" id="MBB1125873.1"/>
    </source>
</evidence>
<proteinExistence type="predicted"/>
<dbReference type="InterPro" id="IPR038157">
    <property type="entry name" value="FeoA_core_dom"/>
</dbReference>
<reference evidence="3 4" key="1">
    <citation type="journal article" date="2020" name="Arch. Microbiol.">
        <title>The genome sequence of the giant phototrophic gammaproteobacterium Thiospirillum jenense gives insight into its physiological properties and phylogenetic relationships.</title>
        <authorList>
            <person name="Imhoff J.F."/>
            <person name="Meyer T.E."/>
            <person name="Kyndt J.A."/>
        </authorList>
    </citation>
    <scope>NUCLEOTIDE SEQUENCE [LARGE SCALE GENOMIC DNA]</scope>
    <source>
        <strain evidence="3 4">DSM 216</strain>
    </source>
</reference>
<sequence>MTQPTIELNSLTELPLGTTARIVRIAGGRDLNRRLLGLGLHIGSEIRIEHRRGRGFVVAAGETRIALGGGIVEKLLVTPLENTVVAEVE</sequence>
<dbReference type="Proteomes" id="UP000548632">
    <property type="component" value="Unassembled WGS sequence"/>
</dbReference>
<name>A0A839H965_9GAMM</name>
<dbReference type="AlphaFoldDB" id="A0A839H965"/>
<evidence type="ECO:0000256" key="1">
    <source>
        <dbReference type="ARBA" id="ARBA00023004"/>
    </source>
</evidence>
<comment type="caution">
    <text evidence="3">The sequence shown here is derived from an EMBL/GenBank/DDBJ whole genome shotgun (WGS) entry which is preliminary data.</text>
</comment>
<organism evidence="3 4">
    <name type="scientific">Thiospirillum jenense</name>
    <dbReference type="NCBI Taxonomy" id="1653858"/>
    <lineage>
        <taxon>Bacteria</taxon>
        <taxon>Pseudomonadati</taxon>
        <taxon>Pseudomonadota</taxon>
        <taxon>Gammaproteobacteria</taxon>
        <taxon>Chromatiales</taxon>
        <taxon>Chromatiaceae</taxon>
        <taxon>Thiospirillum</taxon>
    </lineage>
</organism>
<evidence type="ECO:0000259" key="2">
    <source>
        <dbReference type="SMART" id="SM00899"/>
    </source>
</evidence>
<gene>
    <name evidence="3" type="ORF">HUK38_06450</name>
</gene>
<dbReference type="Gene3D" id="2.30.30.90">
    <property type="match status" value="1"/>
</dbReference>
<dbReference type="SUPFAM" id="SSF50037">
    <property type="entry name" value="C-terminal domain of transcriptional repressors"/>
    <property type="match status" value="1"/>
</dbReference>
<protein>
    <submittedName>
        <fullName evidence="3">Ferrous iron transport protein A</fullName>
    </submittedName>
</protein>
<evidence type="ECO:0000313" key="4">
    <source>
        <dbReference type="Proteomes" id="UP000548632"/>
    </source>
</evidence>
<dbReference type="GO" id="GO:0046914">
    <property type="term" value="F:transition metal ion binding"/>
    <property type="evidence" value="ECO:0007669"/>
    <property type="project" value="InterPro"/>
</dbReference>
<keyword evidence="4" id="KW-1185">Reference proteome</keyword>
<dbReference type="InterPro" id="IPR007167">
    <property type="entry name" value="Fe-transptr_FeoA-like"/>
</dbReference>
<feature type="domain" description="Ferrous iron transporter FeoA-like" evidence="2">
    <location>
        <begin position="9"/>
        <end position="79"/>
    </location>
</feature>
<dbReference type="Pfam" id="PF04023">
    <property type="entry name" value="FeoA"/>
    <property type="match status" value="1"/>
</dbReference>
<dbReference type="InterPro" id="IPR008988">
    <property type="entry name" value="Transcriptional_repressor_C"/>
</dbReference>
<dbReference type="SMART" id="SM00899">
    <property type="entry name" value="FeoA"/>
    <property type="match status" value="1"/>
</dbReference>
<dbReference type="RefSeq" id="WP_182583507.1">
    <property type="nucleotide sequence ID" value="NZ_JABVCQ010000011.1"/>
</dbReference>
<dbReference type="EMBL" id="JABVCQ010000011">
    <property type="protein sequence ID" value="MBB1125873.1"/>
    <property type="molecule type" value="Genomic_DNA"/>
</dbReference>
<accession>A0A839H965</accession>
<keyword evidence="1" id="KW-0408">Iron</keyword>